<dbReference type="SUPFAM" id="SSF52402">
    <property type="entry name" value="Adenine nucleotide alpha hydrolases-like"/>
    <property type="match status" value="1"/>
</dbReference>
<accession>A0A4Y3RC18</accession>
<name>A0A4Y3RC18_STRCI</name>
<feature type="region of interest" description="Disordered" evidence="1">
    <location>
        <begin position="162"/>
        <end position="202"/>
    </location>
</feature>
<evidence type="ECO:0008006" key="4">
    <source>
        <dbReference type="Google" id="ProtNLM"/>
    </source>
</evidence>
<dbReference type="AlphaFoldDB" id="A0A4Y3RC18"/>
<dbReference type="Gene3D" id="3.40.50.620">
    <property type="entry name" value="HUPs"/>
    <property type="match status" value="1"/>
</dbReference>
<evidence type="ECO:0000313" key="3">
    <source>
        <dbReference type="Proteomes" id="UP000319210"/>
    </source>
</evidence>
<feature type="compositionally biased region" description="Acidic residues" evidence="1">
    <location>
        <begin position="165"/>
        <end position="175"/>
    </location>
</feature>
<comment type="caution">
    <text evidence="2">The sequence shown here is derived from an EMBL/GenBank/DDBJ whole genome shotgun (WGS) entry which is preliminary data.</text>
</comment>
<proteinExistence type="predicted"/>
<keyword evidence="3" id="KW-1185">Reference proteome</keyword>
<dbReference type="EMBL" id="BJMM01000047">
    <property type="protein sequence ID" value="GEB53300.1"/>
    <property type="molecule type" value="Genomic_DNA"/>
</dbReference>
<evidence type="ECO:0000313" key="2">
    <source>
        <dbReference type="EMBL" id="GEB53300.1"/>
    </source>
</evidence>
<organism evidence="2 3">
    <name type="scientific">Streptomyces cacaoi</name>
    <dbReference type="NCBI Taxonomy" id="1898"/>
    <lineage>
        <taxon>Bacteria</taxon>
        <taxon>Bacillati</taxon>
        <taxon>Actinomycetota</taxon>
        <taxon>Actinomycetes</taxon>
        <taxon>Kitasatosporales</taxon>
        <taxon>Streptomycetaceae</taxon>
        <taxon>Streptomyces</taxon>
    </lineage>
</organism>
<dbReference type="InterPro" id="IPR014729">
    <property type="entry name" value="Rossmann-like_a/b/a_fold"/>
</dbReference>
<sequence>MITTVLMIEKPLVSADVEMVTTLHGEEPVSFVVLMQPRGDQDRLLRALDDVALGELDEAVHERQEPEGNEAVGPAERALELSLKRLRDAGAQAVGQLVGDRPLDLLTSLVQQTSADEVIVLTAPHLVEEFFHRDWASRARHKVGVPVLKLFAHTEEDVAAAEAAGAEDADGVQVDEDARRRGVDGGDGGAGEPRGPGAGSGG</sequence>
<evidence type="ECO:0000256" key="1">
    <source>
        <dbReference type="SAM" id="MobiDB-lite"/>
    </source>
</evidence>
<protein>
    <recommendedName>
        <fullName evidence="4">Indole-3-glycerol phosphate synthase</fullName>
    </recommendedName>
</protein>
<dbReference type="Proteomes" id="UP000319210">
    <property type="component" value="Unassembled WGS sequence"/>
</dbReference>
<feature type="compositionally biased region" description="Gly residues" evidence="1">
    <location>
        <begin position="185"/>
        <end position="202"/>
    </location>
</feature>
<reference evidence="2 3" key="1">
    <citation type="submission" date="2019-06" db="EMBL/GenBank/DDBJ databases">
        <title>Whole genome shotgun sequence of Streptomyces cacaoi subsp. cacaoi NBRC 12748.</title>
        <authorList>
            <person name="Hosoyama A."/>
            <person name="Uohara A."/>
            <person name="Ohji S."/>
            <person name="Ichikawa N."/>
        </authorList>
    </citation>
    <scope>NUCLEOTIDE SEQUENCE [LARGE SCALE GENOMIC DNA]</scope>
    <source>
        <strain evidence="2 3">NBRC 12748</strain>
    </source>
</reference>
<gene>
    <name evidence="2" type="ORF">SCA03_58510</name>
</gene>